<reference evidence="2 3" key="1">
    <citation type="journal article" date="2020" name="Fungal Divers.">
        <title>Resolving the Mortierellaceae phylogeny through synthesis of multi-gene phylogenetics and phylogenomics.</title>
        <authorList>
            <person name="Vandepol N."/>
            <person name="Liber J."/>
            <person name="Desiro A."/>
            <person name="Na H."/>
            <person name="Kennedy M."/>
            <person name="Barry K."/>
            <person name="Grigoriev I.V."/>
            <person name="Miller A.N."/>
            <person name="O'Donnell K."/>
            <person name="Stajich J.E."/>
            <person name="Bonito G."/>
        </authorList>
    </citation>
    <scope>NUCLEOTIDE SEQUENCE [LARGE SCALE GENOMIC DNA]</scope>
    <source>
        <strain evidence="2 3">AD045</strain>
    </source>
</reference>
<dbReference type="EMBL" id="JAAAIM010000320">
    <property type="protein sequence ID" value="KAG0289919.1"/>
    <property type="molecule type" value="Genomic_DNA"/>
</dbReference>
<name>A0ABQ7K3Q4_9FUNG</name>
<organism evidence="2 3">
    <name type="scientific">Linnemannia gamsii</name>
    <dbReference type="NCBI Taxonomy" id="64522"/>
    <lineage>
        <taxon>Eukaryota</taxon>
        <taxon>Fungi</taxon>
        <taxon>Fungi incertae sedis</taxon>
        <taxon>Mucoromycota</taxon>
        <taxon>Mortierellomycotina</taxon>
        <taxon>Mortierellomycetes</taxon>
        <taxon>Mortierellales</taxon>
        <taxon>Mortierellaceae</taxon>
        <taxon>Linnemannia</taxon>
    </lineage>
</organism>
<sequence length="101" mass="10565">MVCHPDTASCKFILLWDDILIVFSNALSGTVALPLDPLRFAAVPGVTLDVVVGRLTGLGRGIVATRVVEHVAFTGTISEDSARGIAGHSKGNQQSKPSLNP</sequence>
<gene>
    <name evidence="2" type="ORF">BGZ96_006606</name>
</gene>
<evidence type="ECO:0000313" key="2">
    <source>
        <dbReference type="EMBL" id="KAG0289919.1"/>
    </source>
</evidence>
<comment type="caution">
    <text evidence="2">The sequence shown here is derived from an EMBL/GenBank/DDBJ whole genome shotgun (WGS) entry which is preliminary data.</text>
</comment>
<proteinExistence type="predicted"/>
<protein>
    <submittedName>
        <fullName evidence="2">Uncharacterized protein</fullName>
    </submittedName>
</protein>
<accession>A0ABQ7K3Q4</accession>
<keyword evidence="3" id="KW-1185">Reference proteome</keyword>
<evidence type="ECO:0000256" key="1">
    <source>
        <dbReference type="SAM" id="MobiDB-lite"/>
    </source>
</evidence>
<dbReference type="Proteomes" id="UP001194696">
    <property type="component" value="Unassembled WGS sequence"/>
</dbReference>
<evidence type="ECO:0000313" key="3">
    <source>
        <dbReference type="Proteomes" id="UP001194696"/>
    </source>
</evidence>
<feature type="compositionally biased region" description="Polar residues" evidence="1">
    <location>
        <begin position="90"/>
        <end position="101"/>
    </location>
</feature>
<feature type="region of interest" description="Disordered" evidence="1">
    <location>
        <begin position="82"/>
        <end position="101"/>
    </location>
</feature>